<feature type="domain" description="Ribosomal RNA-processing protein 7 C-terminal" evidence="4">
    <location>
        <begin position="247"/>
        <end position="370"/>
    </location>
</feature>
<evidence type="ECO:0000256" key="1">
    <source>
        <dbReference type="ARBA" id="ARBA00006110"/>
    </source>
</evidence>
<organism evidence="5 6">
    <name type="scientific">Oryza meyeriana var. granulata</name>
    <dbReference type="NCBI Taxonomy" id="110450"/>
    <lineage>
        <taxon>Eukaryota</taxon>
        <taxon>Viridiplantae</taxon>
        <taxon>Streptophyta</taxon>
        <taxon>Embryophyta</taxon>
        <taxon>Tracheophyta</taxon>
        <taxon>Spermatophyta</taxon>
        <taxon>Magnoliopsida</taxon>
        <taxon>Liliopsida</taxon>
        <taxon>Poales</taxon>
        <taxon>Poaceae</taxon>
        <taxon>BOP clade</taxon>
        <taxon>Oryzoideae</taxon>
        <taxon>Oryzeae</taxon>
        <taxon>Oryzinae</taxon>
        <taxon>Oryza</taxon>
        <taxon>Oryza meyeriana</taxon>
    </lineage>
</organism>
<gene>
    <name evidence="5" type="ORF">E2562_010387</name>
</gene>
<sequence>MAKSKDKKASREPKADKKLVLGVKRKNLKKKDKTLNGPVESEAAAEHGTAEDKGLVQNKKVVVMEQKKKHIKLKSSHTESDDIVELLTSKKDETKLKNKKKSKKKLKEGTNPVEGHRSMSDRINTGMPKLKKEQRIREGRSLDEPNNAEEVLHGNQDEETPIACVNQLAAESGDMNMGEPEVKKGKKNNTKKIKKSGKSNKKHKHARNKEDKLDKRVEVDNANVDEIESVDEDCSRGMKKWILEYKQKRPGLKVLQQRIDEFITAHEEQQEQERKEREARAAEDGWTVVVHHKGRKKTTNTETGTAVGSVSLAAMQEKMANKKPKEVDMNFYRFQKREAHISELAMLQSKFEQDKKRIQQLRAQRKFKPY</sequence>
<dbReference type="GO" id="GO:0034456">
    <property type="term" value="C:UTP-C complex"/>
    <property type="evidence" value="ECO:0007669"/>
    <property type="project" value="TreeGrafter"/>
</dbReference>
<dbReference type="GO" id="GO:0006364">
    <property type="term" value="P:rRNA processing"/>
    <property type="evidence" value="ECO:0007669"/>
    <property type="project" value="TreeGrafter"/>
</dbReference>
<keyword evidence="6" id="KW-1185">Reference proteome</keyword>
<evidence type="ECO:0000256" key="2">
    <source>
        <dbReference type="SAM" id="Coils"/>
    </source>
</evidence>
<evidence type="ECO:0000256" key="3">
    <source>
        <dbReference type="SAM" id="MobiDB-lite"/>
    </source>
</evidence>
<dbReference type="InterPro" id="IPR024326">
    <property type="entry name" value="RRP7_C"/>
</dbReference>
<feature type="compositionally biased region" description="Basic and acidic residues" evidence="3">
    <location>
        <begin position="44"/>
        <end position="54"/>
    </location>
</feature>
<feature type="compositionally biased region" description="Basic residues" evidence="3">
    <location>
        <begin position="184"/>
        <end position="207"/>
    </location>
</feature>
<evidence type="ECO:0000313" key="6">
    <source>
        <dbReference type="Proteomes" id="UP000479710"/>
    </source>
</evidence>
<dbReference type="Proteomes" id="UP000479710">
    <property type="component" value="Unassembled WGS sequence"/>
</dbReference>
<dbReference type="InterPro" id="IPR040446">
    <property type="entry name" value="RRP7"/>
</dbReference>
<dbReference type="Gene3D" id="6.10.250.1770">
    <property type="match status" value="1"/>
</dbReference>
<dbReference type="EMBL" id="SPHZ02000001">
    <property type="protein sequence ID" value="KAF0932491.1"/>
    <property type="molecule type" value="Genomic_DNA"/>
</dbReference>
<comment type="caution">
    <text evidence="5">The sequence shown here is derived from an EMBL/GenBank/DDBJ whole genome shotgun (WGS) entry which is preliminary data.</text>
</comment>
<dbReference type="GO" id="GO:0000028">
    <property type="term" value="P:ribosomal small subunit assembly"/>
    <property type="evidence" value="ECO:0007669"/>
    <property type="project" value="TreeGrafter"/>
</dbReference>
<protein>
    <recommendedName>
        <fullName evidence="4">Ribosomal RNA-processing protein 7 C-terminal domain-containing protein</fullName>
    </recommendedName>
</protein>
<keyword evidence="2" id="KW-0175">Coiled coil</keyword>
<reference evidence="5 6" key="1">
    <citation type="submission" date="2019-11" db="EMBL/GenBank/DDBJ databases">
        <title>Whole genome sequence of Oryza granulata.</title>
        <authorList>
            <person name="Li W."/>
        </authorList>
    </citation>
    <scope>NUCLEOTIDE SEQUENCE [LARGE SCALE GENOMIC DNA]</scope>
    <source>
        <strain evidence="6">cv. Menghai</strain>
        <tissue evidence="5">Leaf</tissue>
    </source>
</reference>
<dbReference type="AlphaFoldDB" id="A0A6G1F6J3"/>
<dbReference type="PANTHER" id="PTHR13191">
    <property type="entry name" value="RIBOSOMAL RNA PROCESSING PROTEIN 7-RELATED"/>
    <property type="match status" value="1"/>
</dbReference>
<dbReference type="OrthoDB" id="5390at2759"/>
<feature type="compositionally biased region" description="Basic residues" evidence="3">
    <location>
        <begin position="23"/>
        <end position="32"/>
    </location>
</feature>
<dbReference type="GO" id="GO:0032545">
    <property type="term" value="C:CURI complex"/>
    <property type="evidence" value="ECO:0007669"/>
    <property type="project" value="TreeGrafter"/>
</dbReference>
<comment type="similarity">
    <text evidence="1">Belongs to the RRP7 family.</text>
</comment>
<name>A0A6G1F6J3_9ORYZ</name>
<feature type="compositionally biased region" description="Basic residues" evidence="3">
    <location>
        <begin position="97"/>
        <end position="106"/>
    </location>
</feature>
<feature type="compositionally biased region" description="Basic and acidic residues" evidence="3">
    <location>
        <begin position="208"/>
        <end position="219"/>
    </location>
</feature>
<proteinExistence type="inferred from homology"/>
<dbReference type="Pfam" id="PF12923">
    <property type="entry name" value="RRP7"/>
    <property type="match status" value="1"/>
</dbReference>
<dbReference type="CDD" id="cd12951">
    <property type="entry name" value="RRP7_Rrp7A"/>
    <property type="match status" value="1"/>
</dbReference>
<evidence type="ECO:0000313" key="5">
    <source>
        <dbReference type="EMBL" id="KAF0932491.1"/>
    </source>
</evidence>
<feature type="coiled-coil region" evidence="2">
    <location>
        <begin position="252"/>
        <end position="285"/>
    </location>
</feature>
<feature type="region of interest" description="Disordered" evidence="3">
    <location>
        <begin position="87"/>
        <end position="220"/>
    </location>
</feature>
<dbReference type="PANTHER" id="PTHR13191:SF0">
    <property type="entry name" value="RIBOSOMAL RNA-PROCESSING PROTEIN 7 HOMOLOG A-RELATED"/>
    <property type="match status" value="1"/>
</dbReference>
<feature type="region of interest" description="Disordered" evidence="3">
    <location>
        <begin position="1"/>
        <end position="57"/>
    </location>
</feature>
<feature type="compositionally biased region" description="Basic and acidic residues" evidence="3">
    <location>
        <begin position="7"/>
        <end position="19"/>
    </location>
</feature>
<evidence type="ECO:0000259" key="4">
    <source>
        <dbReference type="Pfam" id="PF12923"/>
    </source>
</evidence>
<feature type="compositionally biased region" description="Basic and acidic residues" evidence="3">
    <location>
        <begin position="130"/>
        <end position="143"/>
    </location>
</feature>
<accession>A0A6G1F6J3</accession>